<keyword evidence="6 7" id="KW-0505">Motor protein</keyword>
<dbReference type="GO" id="GO:0005875">
    <property type="term" value="C:microtubule associated complex"/>
    <property type="evidence" value="ECO:0007669"/>
    <property type="project" value="TreeGrafter"/>
</dbReference>
<dbReference type="GO" id="GO:0008017">
    <property type="term" value="F:microtubule binding"/>
    <property type="evidence" value="ECO:0007669"/>
    <property type="project" value="InterPro"/>
</dbReference>
<evidence type="ECO:0000259" key="9">
    <source>
        <dbReference type="PROSITE" id="PS50067"/>
    </source>
</evidence>
<dbReference type="SMART" id="SM00129">
    <property type="entry name" value="KISc"/>
    <property type="match status" value="1"/>
</dbReference>
<dbReference type="InterPro" id="IPR036961">
    <property type="entry name" value="Kinesin_motor_dom_sf"/>
</dbReference>
<name>A0AAD5RZD7_9PEZI</name>
<dbReference type="EMBL" id="JAKWBI020000011">
    <property type="protein sequence ID" value="KAJ2906632.1"/>
    <property type="molecule type" value="Genomic_DNA"/>
</dbReference>
<accession>A0AAD5RZD7</accession>
<keyword evidence="2" id="KW-0963">Cytoplasm</keyword>
<sequence>MHSVLHNRFIDTLHSAKEILTGIVVDPRLMPSIVSEAHAIKSPCSASTASLRSRDGTFLSHAKSAAMKQTSEDNIQVMVRVRKFVPREVDRNAKCLVEMYRDGLTVLNPPEGGDSTSRARNNRGPKTFQFDHTFWSHDEEPRGGVHAEFSGQEDVYSKLGEKCLDANFEGYNTCIFAYGQTGSGKSYTMMGRTDDKEHRGIIPRVCEDMFERIEECKQNNPVSQFDVTVSYYEIHNEKTYDLLVPPATPRQVLRLTMDHMTKTAQVAGATERKVKSFHEIEAIFKEGDRHRTTASTKMNDQSSRSHAVFTISLRGIAEVHEGRMDKIQSQMRLVDLAGSERASATGATGAQLVEGSNINKSLSTLGRVIKALADNASRKRSNTLVPYRDSVLTRILQNSLGGNSKTAMIACIAPSDYDETVSTLRWASETKKIRTIATQNQSSQSQKERDAEIEALNVTVRRLQSNLVEGAVASERSVREHERNVREQEQRLAEYQRQVNAVTRAMEEKAILSDKKIEALQEENDTLRAHLKLAIDALKNPLPPIPPPVDPEEEKRKAEEEEEEEEERAAKNREQDDVDEAYFEGSDGEGQIDDQANEMDSVMAQLLGDIGLFRRKLGDDLFRFPVSSDQRPAGVRVM</sequence>
<dbReference type="GO" id="GO:0007052">
    <property type="term" value="P:mitotic spindle organization"/>
    <property type="evidence" value="ECO:0007669"/>
    <property type="project" value="TreeGrafter"/>
</dbReference>
<comment type="similarity">
    <text evidence="6 7">Belongs to the TRAFAC class myosin-kinesin ATPase superfamily. Kinesin family.</text>
</comment>
<evidence type="ECO:0000313" key="11">
    <source>
        <dbReference type="Proteomes" id="UP001201980"/>
    </source>
</evidence>
<dbReference type="InterPro" id="IPR019821">
    <property type="entry name" value="Kinesin_motor_CS"/>
</dbReference>
<keyword evidence="7" id="KW-0493">Microtubule</keyword>
<evidence type="ECO:0000256" key="1">
    <source>
        <dbReference type="ARBA" id="ARBA00004496"/>
    </source>
</evidence>
<organism evidence="10 11">
    <name type="scientific">Zalerion maritima</name>
    <dbReference type="NCBI Taxonomy" id="339359"/>
    <lineage>
        <taxon>Eukaryota</taxon>
        <taxon>Fungi</taxon>
        <taxon>Dikarya</taxon>
        <taxon>Ascomycota</taxon>
        <taxon>Pezizomycotina</taxon>
        <taxon>Sordariomycetes</taxon>
        <taxon>Lulworthiomycetidae</taxon>
        <taxon>Lulworthiales</taxon>
        <taxon>Lulworthiaceae</taxon>
        <taxon>Zalerion</taxon>
    </lineage>
</organism>
<comment type="subcellular location">
    <subcellularLocation>
        <location evidence="1">Cytoplasm</location>
    </subcellularLocation>
</comment>
<dbReference type="Proteomes" id="UP001201980">
    <property type="component" value="Unassembled WGS sequence"/>
</dbReference>
<dbReference type="Gene3D" id="3.40.850.10">
    <property type="entry name" value="Kinesin motor domain"/>
    <property type="match status" value="1"/>
</dbReference>
<feature type="binding site" evidence="6">
    <location>
        <begin position="179"/>
        <end position="186"/>
    </location>
    <ligand>
        <name>ATP</name>
        <dbReference type="ChEBI" id="CHEBI:30616"/>
    </ligand>
</feature>
<evidence type="ECO:0000256" key="5">
    <source>
        <dbReference type="ARBA" id="ARBA00023054"/>
    </source>
</evidence>
<evidence type="ECO:0000256" key="4">
    <source>
        <dbReference type="ARBA" id="ARBA00022840"/>
    </source>
</evidence>
<protein>
    <recommendedName>
        <fullName evidence="7">Kinesin-like protein</fullName>
    </recommendedName>
</protein>
<reference evidence="10" key="1">
    <citation type="submission" date="2022-07" db="EMBL/GenBank/DDBJ databases">
        <title>Draft genome sequence of Zalerion maritima ATCC 34329, a (micro)plastics degrading marine fungus.</title>
        <authorList>
            <person name="Paco A."/>
            <person name="Goncalves M.F.M."/>
            <person name="Rocha-Santos T.A.P."/>
            <person name="Alves A."/>
        </authorList>
    </citation>
    <scope>NUCLEOTIDE SEQUENCE</scope>
    <source>
        <strain evidence="10">ATCC 34329</strain>
    </source>
</reference>
<evidence type="ECO:0000256" key="2">
    <source>
        <dbReference type="ARBA" id="ARBA00022490"/>
    </source>
</evidence>
<evidence type="ECO:0000256" key="7">
    <source>
        <dbReference type="RuleBase" id="RU000394"/>
    </source>
</evidence>
<keyword evidence="3 6" id="KW-0547">Nucleotide-binding</keyword>
<comment type="caution">
    <text evidence="10">The sequence shown here is derived from an EMBL/GenBank/DDBJ whole genome shotgun (WGS) entry which is preliminary data.</text>
</comment>
<dbReference type="PANTHER" id="PTHR47969:SF15">
    <property type="entry name" value="CHROMOSOME-ASSOCIATED KINESIN KIF4A-RELATED"/>
    <property type="match status" value="1"/>
</dbReference>
<evidence type="ECO:0000256" key="3">
    <source>
        <dbReference type="ARBA" id="ARBA00022741"/>
    </source>
</evidence>
<dbReference type="InterPro" id="IPR027417">
    <property type="entry name" value="P-loop_NTPase"/>
</dbReference>
<dbReference type="GO" id="GO:0005737">
    <property type="term" value="C:cytoplasm"/>
    <property type="evidence" value="ECO:0007669"/>
    <property type="project" value="UniProtKB-SubCell"/>
</dbReference>
<gene>
    <name evidence="10" type="ORF">MKZ38_000887</name>
</gene>
<dbReference type="InterPro" id="IPR027640">
    <property type="entry name" value="Kinesin-like_fam"/>
</dbReference>
<dbReference type="PROSITE" id="PS50067">
    <property type="entry name" value="KINESIN_MOTOR_2"/>
    <property type="match status" value="1"/>
</dbReference>
<proteinExistence type="inferred from homology"/>
<evidence type="ECO:0000313" key="10">
    <source>
        <dbReference type="EMBL" id="KAJ2906632.1"/>
    </source>
</evidence>
<dbReference type="GO" id="GO:0005524">
    <property type="term" value="F:ATP binding"/>
    <property type="evidence" value="ECO:0007669"/>
    <property type="project" value="UniProtKB-UniRule"/>
</dbReference>
<dbReference type="GO" id="GO:0007018">
    <property type="term" value="P:microtubule-based movement"/>
    <property type="evidence" value="ECO:0007669"/>
    <property type="project" value="InterPro"/>
</dbReference>
<dbReference type="GO" id="GO:0051231">
    <property type="term" value="P:spindle elongation"/>
    <property type="evidence" value="ECO:0007669"/>
    <property type="project" value="TreeGrafter"/>
</dbReference>
<keyword evidence="5" id="KW-0175">Coiled coil</keyword>
<dbReference type="PANTHER" id="PTHR47969">
    <property type="entry name" value="CHROMOSOME-ASSOCIATED KINESIN KIF4A-RELATED"/>
    <property type="match status" value="1"/>
</dbReference>
<dbReference type="GO" id="GO:0005874">
    <property type="term" value="C:microtubule"/>
    <property type="evidence" value="ECO:0007669"/>
    <property type="project" value="UniProtKB-KW"/>
</dbReference>
<feature type="region of interest" description="Disordered" evidence="8">
    <location>
        <begin position="538"/>
        <end position="597"/>
    </location>
</feature>
<dbReference type="PRINTS" id="PR00380">
    <property type="entry name" value="KINESINHEAVY"/>
</dbReference>
<dbReference type="AlphaFoldDB" id="A0AAD5RZD7"/>
<dbReference type="GO" id="GO:0003777">
    <property type="term" value="F:microtubule motor activity"/>
    <property type="evidence" value="ECO:0007669"/>
    <property type="project" value="InterPro"/>
</dbReference>
<keyword evidence="11" id="KW-1185">Reference proteome</keyword>
<evidence type="ECO:0000256" key="8">
    <source>
        <dbReference type="SAM" id="MobiDB-lite"/>
    </source>
</evidence>
<dbReference type="SUPFAM" id="SSF52540">
    <property type="entry name" value="P-loop containing nucleoside triphosphate hydrolases"/>
    <property type="match status" value="1"/>
</dbReference>
<dbReference type="InterPro" id="IPR001752">
    <property type="entry name" value="Kinesin_motor_dom"/>
</dbReference>
<dbReference type="PROSITE" id="PS00411">
    <property type="entry name" value="KINESIN_MOTOR_1"/>
    <property type="match status" value="1"/>
</dbReference>
<feature type="domain" description="Kinesin motor" evidence="9">
    <location>
        <begin position="74"/>
        <end position="433"/>
    </location>
</feature>
<keyword evidence="4 6" id="KW-0067">ATP-binding</keyword>
<feature type="compositionally biased region" description="Acidic residues" evidence="8">
    <location>
        <begin position="576"/>
        <end position="597"/>
    </location>
</feature>
<evidence type="ECO:0000256" key="6">
    <source>
        <dbReference type="PROSITE-ProRule" id="PRU00283"/>
    </source>
</evidence>
<dbReference type="Pfam" id="PF00225">
    <property type="entry name" value="Kinesin"/>
    <property type="match status" value="1"/>
</dbReference>